<evidence type="ECO:0000313" key="3">
    <source>
        <dbReference type="Proteomes" id="UP000319257"/>
    </source>
</evidence>
<dbReference type="SUPFAM" id="SSF53474">
    <property type="entry name" value="alpha/beta-Hydrolases"/>
    <property type="match status" value="1"/>
</dbReference>
<keyword evidence="3" id="KW-1185">Reference proteome</keyword>
<dbReference type="Gene3D" id="3.40.50.1820">
    <property type="entry name" value="alpha/beta hydrolase"/>
    <property type="match status" value="1"/>
</dbReference>
<dbReference type="InterPro" id="IPR029058">
    <property type="entry name" value="AB_hydrolase_fold"/>
</dbReference>
<dbReference type="Pfam" id="PF12697">
    <property type="entry name" value="Abhydrolase_6"/>
    <property type="match status" value="1"/>
</dbReference>
<dbReference type="InterPro" id="IPR050266">
    <property type="entry name" value="AB_hydrolase_sf"/>
</dbReference>
<evidence type="ECO:0000313" key="2">
    <source>
        <dbReference type="EMBL" id="TPX18642.1"/>
    </source>
</evidence>
<dbReference type="InterPro" id="IPR000073">
    <property type="entry name" value="AB_hydrolase_1"/>
</dbReference>
<dbReference type="InParanoid" id="A0A507B8K2"/>
<dbReference type="AlphaFoldDB" id="A0A507B8K2"/>
<name>A0A507B8K2_9PEZI</name>
<dbReference type="PANTHER" id="PTHR43798">
    <property type="entry name" value="MONOACYLGLYCEROL LIPASE"/>
    <property type="match status" value="1"/>
</dbReference>
<protein>
    <recommendedName>
        <fullName evidence="1">AB hydrolase-1 domain-containing protein</fullName>
    </recommendedName>
</protein>
<dbReference type="PANTHER" id="PTHR43798:SF33">
    <property type="entry name" value="HYDROLASE, PUTATIVE (AFU_ORTHOLOGUE AFUA_2G14860)-RELATED"/>
    <property type="match status" value="1"/>
</dbReference>
<dbReference type="OrthoDB" id="2498029at2759"/>
<accession>A0A507B8K2</accession>
<reference evidence="2 3" key="1">
    <citation type="submission" date="2019-06" db="EMBL/GenBank/DDBJ databases">
        <title>Draft genome sequence of the filamentous fungus Phialemoniopsis curvata isolated from diesel fuel.</title>
        <authorList>
            <person name="Varaljay V.A."/>
            <person name="Lyon W.J."/>
            <person name="Crouch A.L."/>
            <person name="Drake C.E."/>
            <person name="Hollomon J.M."/>
            <person name="Nadeau L.J."/>
            <person name="Nunn H.S."/>
            <person name="Stevenson B.S."/>
            <person name="Bojanowski C.L."/>
            <person name="Crookes-Goodson W.J."/>
        </authorList>
    </citation>
    <scope>NUCLEOTIDE SEQUENCE [LARGE SCALE GENOMIC DNA]</scope>
    <source>
        <strain evidence="2 3">D216</strain>
    </source>
</reference>
<dbReference type="STRING" id="1093900.A0A507B8K2"/>
<dbReference type="GeneID" id="41969946"/>
<sequence length="286" mass="29757">MTASELKSSVFRTPGGTAIHYLQAGNSSGPLLICLHGLGGSTETFVPLLPSLPTSYSVILVDFQGFGKSPVSTEGPFSVGGHVSDIHHLITSLQAAPGSESGAQKVVIIGHSLGAIVALHYAAEHAQDVAGLALLAAGRSAAHIPIVRQRMTDLARNTREKGIGFAADLAATTNFPPADMRDVPPKIREALHAAVAASDPEGYARTCEMMVDPSHTDPDYSKITCPAVFVAGDLDGISPPERSEDLNRLVAGDSSVFIVKSGHQVILEDPEAVGGAVKHLFTKISG</sequence>
<dbReference type="EMBL" id="SKBQ01000010">
    <property type="protein sequence ID" value="TPX18642.1"/>
    <property type="molecule type" value="Genomic_DNA"/>
</dbReference>
<dbReference type="RefSeq" id="XP_031000353.1">
    <property type="nucleotide sequence ID" value="XM_031136695.1"/>
</dbReference>
<comment type="caution">
    <text evidence="2">The sequence shown here is derived from an EMBL/GenBank/DDBJ whole genome shotgun (WGS) entry which is preliminary data.</text>
</comment>
<dbReference type="Proteomes" id="UP000319257">
    <property type="component" value="Unassembled WGS sequence"/>
</dbReference>
<dbReference type="GO" id="GO:0016020">
    <property type="term" value="C:membrane"/>
    <property type="evidence" value="ECO:0007669"/>
    <property type="project" value="TreeGrafter"/>
</dbReference>
<organism evidence="2 3">
    <name type="scientific">Thyridium curvatum</name>
    <dbReference type="NCBI Taxonomy" id="1093900"/>
    <lineage>
        <taxon>Eukaryota</taxon>
        <taxon>Fungi</taxon>
        <taxon>Dikarya</taxon>
        <taxon>Ascomycota</taxon>
        <taxon>Pezizomycotina</taxon>
        <taxon>Sordariomycetes</taxon>
        <taxon>Sordariomycetidae</taxon>
        <taxon>Thyridiales</taxon>
        <taxon>Thyridiaceae</taxon>
        <taxon>Thyridium</taxon>
    </lineage>
</organism>
<evidence type="ECO:0000259" key="1">
    <source>
        <dbReference type="Pfam" id="PF12697"/>
    </source>
</evidence>
<feature type="domain" description="AB hydrolase-1" evidence="1">
    <location>
        <begin position="32"/>
        <end position="273"/>
    </location>
</feature>
<proteinExistence type="predicted"/>
<gene>
    <name evidence="2" type="ORF">E0L32_002499</name>
</gene>
<dbReference type="PRINTS" id="PR00111">
    <property type="entry name" value="ABHYDROLASE"/>
</dbReference>